<evidence type="ECO:0000313" key="10">
    <source>
        <dbReference type="Proteomes" id="UP000225706"/>
    </source>
</evidence>
<feature type="chain" id="PRO_5012111989" evidence="8">
    <location>
        <begin position="19"/>
        <end position="848"/>
    </location>
</feature>
<reference evidence="10" key="1">
    <citation type="journal article" date="2017" name="bioRxiv">
        <title>Comparative analysis of the genomes of Stylophora pistillata and Acropora digitifera provides evidence for extensive differences between species of corals.</title>
        <authorList>
            <person name="Voolstra C.R."/>
            <person name="Li Y."/>
            <person name="Liew Y.J."/>
            <person name="Baumgarten S."/>
            <person name="Zoccola D."/>
            <person name="Flot J.-F."/>
            <person name="Tambutte S."/>
            <person name="Allemand D."/>
            <person name="Aranda M."/>
        </authorList>
    </citation>
    <scope>NUCLEOTIDE SEQUENCE [LARGE SCALE GENOMIC DNA]</scope>
</reference>
<evidence type="ECO:0000256" key="5">
    <source>
        <dbReference type="ARBA" id="ARBA00023136"/>
    </source>
</evidence>
<feature type="transmembrane region" description="Helical" evidence="7">
    <location>
        <begin position="466"/>
        <end position="491"/>
    </location>
</feature>
<keyword evidence="10" id="KW-1185">Reference proteome</keyword>
<feature type="transmembrane region" description="Helical" evidence="7">
    <location>
        <begin position="141"/>
        <end position="163"/>
    </location>
</feature>
<dbReference type="EMBL" id="LSMT01000051">
    <property type="protein sequence ID" value="PFX30381.1"/>
    <property type="molecule type" value="Genomic_DNA"/>
</dbReference>
<evidence type="ECO:0000256" key="3">
    <source>
        <dbReference type="ARBA" id="ARBA00022692"/>
    </source>
</evidence>
<keyword evidence="6" id="KW-0325">Glycoprotein</keyword>
<dbReference type="PANTHER" id="PTHR22730">
    <property type="entry name" value="PROMININ PROM PROTEIN"/>
    <property type="match status" value="1"/>
</dbReference>
<sequence length="848" mass="92756">MRLRWMIFCLLFANYVDCVMEFPPLPQGKPYNIKGEEDSWSLNGLTSIANGIALTLRNQAPYEIIGNALSYALGKGGKSPEISEVIDYEVPMIVLASLSLIAALIMPIVGLVFCCCRCRGKCGSIIYDDDELKQHPTKERIGYSLGILLCAFLLIVSGGFILASSIQMNDSIPHARMMWNDSFSDVKIYTGNLLQEINHILLQEAVPTINVLFDEVIAMGRDIVIPIVQAPVFQELYSSVKDVDQAVTKTAQLFGEITVTKSSLISKSSHIQNELISIQKQLEAIHAECVSNGGGSLCDEIPSGKDVETEADFNKVPNVTDSQNKIEDVAKSGLGDDVAKGNQSLQDMAGKVQNLTTNLTNEFQNFTKKINDMPVDVVQPFRDDINKYIADTLFPIRDDVDEKYLGPDGLLAKYDNYRHTVFILIGVLSLLDALLLIIAAVMGLCGSSSYDTPSSRSNVSHKGGKLMLGAAGLLFFSAFLINLLTGITFLLGTNIAVACDGIPNYKLLEKTIDDPTVMGGEYMLGKMILKNGTIPLTLSGVLEECYKNEAPWDVLKMDYLFNLSVVLNYKDQIPELDAVFATLNETITDTEVIPEKAKQSVNDSLNAGVSDINYTQYHEQVNKPIVTVPLPSFASNVSKAANTTKGQASVSSKLANESNKLDNLDKTHVKPAEKQAEYLGKLASDLQQSGKAILTSGARVMKGMEEVATFIQDDALSIAARGVTMHWDSVFGNVDFLLDHVIHQVRFDIGKCKILSNIYHGFTGSVCSEYAAGMNASWVASGLCSLLLLVSIILCVKASKHFLRAKKTGVFDKQGISADFPSELPWLDGLGIKDNYVNLVDVRYMEEI</sequence>
<evidence type="ECO:0000256" key="1">
    <source>
        <dbReference type="ARBA" id="ARBA00004141"/>
    </source>
</evidence>
<dbReference type="OrthoDB" id="6229420at2759"/>
<dbReference type="GO" id="GO:0016020">
    <property type="term" value="C:membrane"/>
    <property type="evidence" value="ECO:0007669"/>
    <property type="project" value="UniProtKB-SubCell"/>
</dbReference>
<organism evidence="9 10">
    <name type="scientific">Stylophora pistillata</name>
    <name type="common">Smooth cauliflower coral</name>
    <dbReference type="NCBI Taxonomy" id="50429"/>
    <lineage>
        <taxon>Eukaryota</taxon>
        <taxon>Metazoa</taxon>
        <taxon>Cnidaria</taxon>
        <taxon>Anthozoa</taxon>
        <taxon>Hexacorallia</taxon>
        <taxon>Scleractinia</taxon>
        <taxon>Astrocoeniina</taxon>
        <taxon>Pocilloporidae</taxon>
        <taxon>Stylophora</taxon>
    </lineage>
</organism>
<protein>
    <submittedName>
        <fullName evidence="9">Prominin-1</fullName>
    </submittedName>
</protein>
<feature type="signal peptide" evidence="8">
    <location>
        <begin position="1"/>
        <end position="18"/>
    </location>
</feature>
<evidence type="ECO:0000256" key="8">
    <source>
        <dbReference type="SAM" id="SignalP"/>
    </source>
</evidence>
<keyword evidence="3 7" id="KW-0812">Transmembrane</keyword>
<keyword evidence="8" id="KW-0732">Signal</keyword>
<comment type="similarity">
    <text evidence="2">Belongs to the prominin family.</text>
</comment>
<feature type="transmembrane region" description="Helical" evidence="7">
    <location>
        <begin position="421"/>
        <end position="445"/>
    </location>
</feature>
<name>A0A2B4SKH2_STYPI</name>
<keyword evidence="4 7" id="KW-1133">Transmembrane helix</keyword>
<accession>A0A2B4SKH2</accession>
<feature type="transmembrane region" description="Helical" evidence="7">
    <location>
        <begin position="93"/>
        <end position="116"/>
    </location>
</feature>
<evidence type="ECO:0000256" key="7">
    <source>
        <dbReference type="SAM" id="Phobius"/>
    </source>
</evidence>
<dbReference type="AlphaFoldDB" id="A0A2B4SKH2"/>
<proteinExistence type="inferred from homology"/>
<keyword evidence="5 7" id="KW-0472">Membrane</keyword>
<evidence type="ECO:0000256" key="2">
    <source>
        <dbReference type="ARBA" id="ARBA00006058"/>
    </source>
</evidence>
<dbReference type="Pfam" id="PF05478">
    <property type="entry name" value="Prominin"/>
    <property type="match status" value="1"/>
</dbReference>
<comment type="caution">
    <text evidence="9">The sequence shown here is derived from an EMBL/GenBank/DDBJ whole genome shotgun (WGS) entry which is preliminary data.</text>
</comment>
<comment type="subcellular location">
    <subcellularLocation>
        <location evidence="1">Membrane</location>
        <topology evidence="1">Multi-pass membrane protein</topology>
    </subcellularLocation>
</comment>
<feature type="transmembrane region" description="Helical" evidence="7">
    <location>
        <begin position="776"/>
        <end position="796"/>
    </location>
</feature>
<evidence type="ECO:0000256" key="4">
    <source>
        <dbReference type="ARBA" id="ARBA00022989"/>
    </source>
</evidence>
<evidence type="ECO:0000256" key="6">
    <source>
        <dbReference type="ARBA" id="ARBA00023180"/>
    </source>
</evidence>
<dbReference type="InterPro" id="IPR008795">
    <property type="entry name" value="Prominin"/>
</dbReference>
<dbReference type="Proteomes" id="UP000225706">
    <property type="component" value="Unassembled WGS sequence"/>
</dbReference>
<evidence type="ECO:0000313" key="9">
    <source>
        <dbReference type="EMBL" id="PFX30381.1"/>
    </source>
</evidence>
<gene>
    <name evidence="9" type="primary">Prom1</name>
    <name evidence="9" type="ORF">AWC38_SpisGene4823</name>
</gene>
<dbReference type="PANTHER" id="PTHR22730:SF1">
    <property type="entry name" value="PROMININ-LIKE PROTEIN"/>
    <property type="match status" value="1"/>
</dbReference>